<evidence type="ECO:0000313" key="1">
    <source>
        <dbReference type="EMBL" id="QDV22233.1"/>
    </source>
</evidence>
<gene>
    <name evidence="1" type="ORF">Q31a_05170</name>
</gene>
<organism evidence="1 2">
    <name type="scientific">Aureliella helgolandensis</name>
    <dbReference type="NCBI Taxonomy" id="2527968"/>
    <lineage>
        <taxon>Bacteria</taxon>
        <taxon>Pseudomonadati</taxon>
        <taxon>Planctomycetota</taxon>
        <taxon>Planctomycetia</taxon>
        <taxon>Pirellulales</taxon>
        <taxon>Pirellulaceae</taxon>
        <taxon>Aureliella</taxon>
    </lineage>
</organism>
<reference evidence="1 2" key="1">
    <citation type="submission" date="2019-02" db="EMBL/GenBank/DDBJ databases">
        <title>Deep-cultivation of Planctomycetes and their phenomic and genomic characterization uncovers novel biology.</title>
        <authorList>
            <person name="Wiegand S."/>
            <person name="Jogler M."/>
            <person name="Boedeker C."/>
            <person name="Pinto D."/>
            <person name="Vollmers J."/>
            <person name="Rivas-Marin E."/>
            <person name="Kohn T."/>
            <person name="Peeters S.H."/>
            <person name="Heuer A."/>
            <person name="Rast P."/>
            <person name="Oberbeckmann S."/>
            <person name="Bunk B."/>
            <person name="Jeske O."/>
            <person name="Meyerdierks A."/>
            <person name="Storesund J.E."/>
            <person name="Kallscheuer N."/>
            <person name="Luecker S."/>
            <person name="Lage O.M."/>
            <person name="Pohl T."/>
            <person name="Merkel B.J."/>
            <person name="Hornburger P."/>
            <person name="Mueller R.-W."/>
            <person name="Bruemmer F."/>
            <person name="Labrenz M."/>
            <person name="Spormann A.M."/>
            <person name="Op den Camp H."/>
            <person name="Overmann J."/>
            <person name="Amann R."/>
            <person name="Jetten M.S.M."/>
            <person name="Mascher T."/>
            <person name="Medema M.H."/>
            <person name="Devos D.P."/>
            <person name="Kaster A.-K."/>
            <person name="Ovreas L."/>
            <person name="Rohde M."/>
            <person name="Galperin M.Y."/>
            <person name="Jogler C."/>
        </authorList>
    </citation>
    <scope>NUCLEOTIDE SEQUENCE [LARGE SCALE GENOMIC DNA]</scope>
    <source>
        <strain evidence="1 2">Q31a</strain>
    </source>
</reference>
<dbReference type="RefSeq" id="WP_145073469.1">
    <property type="nucleotide sequence ID" value="NZ_CP036298.1"/>
</dbReference>
<dbReference type="OrthoDB" id="9888581at2"/>
<sequence length="117" mass="13473">MPRNRRRENNKVSNAELLDAFWKRYSFHDMVIENVQRTGGRVIITLDEYVLLLTNATDYKGTFDEFPAVWIAGTLDSVGTRLKLSVKAEYGSLVVHFDDLRLVRRSDFAILIPPIDT</sequence>
<dbReference type="EMBL" id="CP036298">
    <property type="protein sequence ID" value="QDV22233.1"/>
    <property type="molecule type" value="Genomic_DNA"/>
</dbReference>
<accession>A0A518G0W0</accession>
<keyword evidence="2" id="KW-1185">Reference proteome</keyword>
<dbReference type="Proteomes" id="UP000318017">
    <property type="component" value="Chromosome"/>
</dbReference>
<name>A0A518G0W0_9BACT</name>
<evidence type="ECO:0000313" key="2">
    <source>
        <dbReference type="Proteomes" id="UP000318017"/>
    </source>
</evidence>
<proteinExistence type="predicted"/>
<protein>
    <submittedName>
        <fullName evidence="1">Uncharacterized protein</fullName>
    </submittedName>
</protein>
<dbReference type="KEGG" id="ahel:Q31a_05170"/>
<dbReference type="AlphaFoldDB" id="A0A518G0W0"/>